<evidence type="ECO:0000313" key="2">
    <source>
        <dbReference type="EMBL" id="KAK2846837.1"/>
    </source>
</evidence>
<organism evidence="2 3">
    <name type="scientific">Channa striata</name>
    <name type="common">Snakehead murrel</name>
    <name type="synonym">Ophicephalus striatus</name>
    <dbReference type="NCBI Taxonomy" id="64152"/>
    <lineage>
        <taxon>Eukaryota</taxon>
        <taxon>Metazoa</taxon>
        <taxon>Chordata</taxon>
        <taxon>Craniata</taxon>
        <taxon>Vertebrata</taxon>
        <taxon>Euteleostomi</taxon>
        <taxon>Actinopterygii</taxon>
        <taxon>Neopterygii</taxon>
        <taxon>Teleostei</taxon>
        <taxon>Neoteleostei</taxon>
        <taxon>Acanthomorphata</taxon>
        <taxon>Anabantaria</taxon>
        <taxon>Anabantiformes</taxon>
        <taxon>Channoidei</taxon>
        <taxon>Channidae</taxon>
        <taxon>Channa</taxon>
    </lineage>
</organism>
<dbReference type="EMBL" id="JAUPFM010000007">
    <property type="protein sequence ID" value="KAK2846837.1"/>
    <property type="molecule type" value="Genomic_DNA"/>
</dbReference>
<feature type="compositionally biased region" description="Basic and acidic residues" evidence="1">
    <location>
        <begin position="13"/>
        <end position="30"/>
    </location>
</feature>
<evidence type="ECO:0000256" key="1">
    <source>
        <dbReference type="SAM" id="MobiDB-lite"/>
    </source>
</evidence>
<protein>
    <submittedName>
        <fullName evidence="2">Uncharacterized protein</fullName>
    </submittedName>
</protein>
<feature type="region of interest" description="Disordered" evidence="1">
    <location>
        <begin position="1"/>
        <end position="38"/>
    </location>
</feature>
<comment type="caution">
    <text evidence="2">The sequence shown here is derived from an EMBL/GenBank/DDBJ whole genome shotgun (WGS) entry which is preliminary data.</text>
</comment>
<name>A0AA88SXU2_CHASR</name>
<dbReference type="Proteomes" id="UP001187415">
    <property type="component" value="Unassembled WGS sequence"/>
</dbReference>
<dbReference type="AlphaFoldDB" id="A0AA88SXU2"/>
<proteinExistence type="predicted"/>
<evidence type="ECO:0000313" key="3">
    <source>
        <dbReference type="Proteomes" id="UP001187415"/>
    </source>
</evidence>
<gene>
    <name evidence="2" type="ORF">Q5P01_009836</name>
</gene>
<accession>A0AA88SXU2</accession>
<reference evidence="2" key="1">
    <citation type="submission" date="2023-07" db="EMBL/GenBank/DDBJ databases">
        <title>Chromosome-level Genome Assembly of Striped Snakehead (Channa striata).</title>
        <authorList>
            <person name="Liu H."/>
        </authorList>
    </citation>
    <scope>NUCLEOTIDE SEQUENCE</scope>
    <source>
        <strain evidence="2">Gz</strain>
        <tissue evidence="2">Muscle</tissue>
    </source>
</reference>
<keyword evidence="3" id="KW-1185">Reference proteome</keyword>
<sequence length="72" mass="8273">MTGSHGNSEVMEPEERRDQPESLNKPESRRRAAHTHSYSCSALRELYTELHRRARLSRLFAQGITYNADLTG</sequence>